<evidence type="ECO:0000313" key="3">
    <source>
        <dbReference type="Proteomes" id="UP000601435"/>
    </source>
</evidence>
<keyword evidence="3" id="KW-1185">Reference proteome</keyword>
<proteinExistence type="predicted"/>
<name>A0A813AX67_9DINO</name>
<dbReference type="InterPro" id="IPR025476">
    <property type="entry name" value="Helitron_helicase-like"/>
</dbReference>
<comment type="caution">
    <text evidence="2">The sequence shown here is derived from an EMBL/GenBank/DDBJ whole genome shotgun (WGS) entry which is preliminary data.</text>
</comment>
<gene>
    <name evidence="2" type="ORF">SNEC2469_LOCUS28782</name>
</gene>
<feature type="non-terminal residue" evidence="2">
    <location>
        <position position="1"/>
    </location>
</feature>
<evidence type="ECO:0000313" key="2">
    <source>
        <dbReference type="EMBL" id="CAE7879230.1"/>
    </source>
</evidence>
<feature type="domain" description="Helitron helicase-like" evidence="1">
    <location>
        <begin position="256"/>
        <end position="465"/>
    </location>
</feature>
<dbReference type="EMBL" id="CAJNJA010063299">
    <property type="protein sequence ID" value="CAE7879230.1"/>
    <property type="molecule type" value="Genomic_DNA"/>
</dbReference>
<reference evidence="2" key="1">
    <citation type="submission" date="2021-02" db="EMBL/GenBank/DDBJ databases">
        <authorList>
            <person name="Dougan E. K."/>
            <person name="Rhodes N."/>
            <person name="Thang M."/>
            <person name="Chan C."/>
        </authorList>
    </citation>
    <scope>NUCLEOTIDE SEQUENCE</scope>
</reference>
<dbReference type="Proteomes" id="UP000601435">
    <property type="component" value="Unassembled WGS sequence"/>
</dbReference>
<accession>A0A813AX67</accession>
<feature type="non-terminal residue" evidence="2">
    <location>
        <position position="465"/>
    </location>
</feature>
<dbReference type="Pfam" id="PF14214">
    <property type="entry name" value="Helitron_like_N"/>
    <property type="match status" value="1"/>
</dbReference>
<evidence type="ECO:0000259" key="1">
    <source>
        <dbReference type="Pfam" id="PF14214"/>
    </source>
</evidence>
<organism evidence="2 3">
    <name type="scientific">Symbiodinium necroappetens</name>
    <dbReference type="NCBI Taxonomy" id="1628268"/>
    <lineage>
        <taxon>Eukaryota</taxon>
        <taxon>Sar</taxon>
        <taxon>Alveolata</taxon>
        <taxon>Dinophyceae</taxon>
        <taxon>Suessiales</taxon>
        <taxon>Symbiodiniaceae</taxon>
        <taxon>Symbiodinium</taxon>
    </lineage>
</organism>
<dbReference type="AlphaFoldDB" id="A0A813AX67"/>
<sequence>ELEAARQRFFSIGNGSDLSKYVSVILKSRDKDVHADDVKHLIHQARVRRRVVVLLIEHAVRRNHPAYKHVDLDAMMRRANSVLPEDDVPPEVVALLESDEATELIYKQKNAAPIAEPDTVEEAITEMGLQRPNGVVLEKNGSDVLDGEAQQHAALRALADESKLDTLAEEDYCDVESEREDGPLPEKQVLSSTSPMDQFAPWYFGVAFAFLFKYCTAMPDPPDYGQYKDQRWRRTAAAPRVTLKDWTRLMAQRIESQLNRGNLQSVRYVPNLSATAQRILANLSHTARQVPGTQEARRSMRFEIQAMRVRYGTPIFVTVTPDEAHSLLYVRMSRHRRSDPIRCPAQHVNGQAGDRRWPNLDADLSWNCPIELFRERRATWEERRRILARDPLATVHGFRATMLLILKHLFGMNVCLQCPFCNCGSQPCQDRQGSNATCEGGVFGRCDAAYIAIEFQKSSGSPHGH</sequence>
<dbReference type="OrthoDB" id="429210at2759"/>
<protein>
    <recommendedName>
        <fullName evidence="1">Helitron helicase-like domain-containing protein</fullName>
    </recommendedName>
</protein>